<feature type="domain" description="ABC transmembrane type-1" evidence="10">
    <location>
        <begin position="390"/>
        <end position="671"/>
    </location>
</feature>
<keyword evidence="12" id="KW-1185">Reference proteome</keyword>
<feature type="domain" description="ABC transporter" evidence="9">
    <location>
        <begin position="703"/>
        <end position="936"/>
    </location>
</feature>
<sequence length="939" mass="101229">MSAQPNPAAQRLLQADDQDMVACGDGAQISLQGANRCFLIKSGRMDVYLGCGDQSQAIAELVEGEVILGLDGSRERLFGRARGDLQLCRVELSDYCAPDADAEQRLLHALNLDIWLTRLNAIAQGYAPQGTQPDHPAMTQGITWVKDIDCEEALPRPHFPQDGSPDPDGNSGTVFVRDTEALLAQQMATATIAAANGHLAQTIADGMQSRAEAQVQRRVQQATQDTARLDRAFGRLTASLSAKSPTVQQGHGPAQMAAGFAQIAHLARRAGHDLTAFEPGKDLAGRDYICALCDANNIRYRTITLTGHWWRKDSGDFVVFDEAGQVFTLMRENRSYVVMDANGDKRQFRPEMAAQWEGQGLFLYWPLPDQPVNGWGLIGRVFRICASDLWTVFGVSLAMSLLALVLPIGAGILVGQIIPQQSQALLVQLGVILALVAMVKFGIGIISQIAAARIETRATLWIQGSVMDRILRLPTGFFRRYASGELTQRALAISRLERLVTNGMITGVLSGLFSFLSFGLMFHFAPGLVLPALGAAAVFIAIAALLGRAETAAARSQILTSGPVIARMMDIAQGIEKLRFAAAEAPAFERWTQAFQLQQSAAYREKRMAALMETFSGSFLATATLTVFVVIGQRGSDSALSTASLVSFLTCFASFMTGLGQLTRTATQLASFKPIYDFAAPILQEIPENSQGGTDPGALQGAFSLTNVRFAYKDQGPMILDGLSLTIKAGDYVALVGDSGCGKSTLLRLLMGFETPKSGSVILDQIDLRVIDKRLMRRQFGVVMQDAKLLPGSIYDNIVGTNFGMPMEQVSRAIRQVGLADDIQQMPMGLQTGVVESSGGLSGGQVQRIMLARAIAANPKVLLLDEATSALDNRTQAIVTETLDGMMATRIVVAHRLSTVVKADKIIVLDHGKVVEVGDYDSLMAQDGKFAALAQRQLV</sequence>
<keyword evidence="4" id="KW-0067">ATP-binding</keyword>
<comment type="caution">
    <text evidence="11">The sequence shown here is derived from an EMBL/GenBank/DDBJ whole genome shotgun (WGS) entry which is preliminary data.</text>
</comment>
<dbReference type="InterPro" id="IPR027417">
    <property type="entry name" value="P-loop_NTPase"/>
</dbReference>
<evidence type="ECO:0000259" key="10">
    <source>
        <dbReference type="PROSITE" id="PS50929"/>
    </source>
</evidence>
<feature type="transmembrane region" description="Helical" evidence="8">
    <location>
        <begin position="638"/>
        <end position="659"/>
    </location>
</feature>
<gene>
    <name evidence="11" type="ORF">NBRC116598_37900</name>
</gene>
<evidence type="ECO:0000256" key="4">
    <source>
        <dbReference type="ARBA" id="ARBA00022840"/>
    </source>
</evidence>
<feature type="transmembrane region" description="Helical" evidence="8">
    <location>
        <begin position="499"/>
        <end position="522"/>
    </location>
</feature>
<keyword evidence="3" id="KW-0547">Nucleotide-binding</keyword>
<feature type="transmembrane region" description="Helical" evidence="8">
    <location>
        <begin position="424"/>
        <end position="447"/>
    </location>
</feature>
<dbReference type="PROSITE" id="PS50893">
    <property type="entry name" value="ABC_TRANSPORTER_2"/>
    <property type="match status" value="1"/>
</dbReference>
<dbReference type="PROSITE" id="PS50929">
    <property type="entry name" value="ABC_TM1F"/>
    <property type="match status" value="1"/>
</dbReference>
<keyword evidence="5 8" id="KW-1133">Transmembrane helix</keyword>
<evidence type="ECO:0000256" key="1">
    <source>
        <dbReference type="ARBA" id="ARBA00004651"/>
    </source>
</evidence>
<reference evidence="11 12" key="1">
    <citation type="submission" date="2024-04" db="EMBL/GenBank/DDBJ databases">
        <title>Draft genome sequence of Pseudophaeobacter arcticus NBRC 116598.</title>
        <authorList>
            <person name="Miyakawa T."/>
            <person name="Kusuya Y."/>
            <person name="Miura T."/>
        </authorList>
    </citation>
    <scope>NUCLEOTIDE SEQUENCE [LARGE SCALE GENOMIC DNA]</scope>
    <source>
        <strain evidence="11 12">SU-CL00105</strain>
    </source>
</reference>
<dbReference type="RefSeq" id="WP_353402177.1">
    <property type="nucleotide sequence ID" value="NZ_BAABWU010000021.1"/>
</dbReference>
<dbReference type="InterPro" id="IPR003593">
    <property type="entry name" value="AAA+_ATPase"/>
</dbReference>
<feature type="region of interest" description="Disordered" evidence="7">
    <location>
        <begin position="154"/>
        <end position="174"/>
    </location>
</feature>
<feature type="transmembrane region" description="Helical" evidence="8">
    <location>
        <begin position="610"/>
        <end position="632"/>
    </location>
</feature>
<evidence type="ECO:0000256" key="8">
    <source>
        <dbReference type="SAM" id="Phobius"/>
    </source>
</evidence>
<dbReference type="InterPro" id="IPR039421">
    <property type="entry name" value="Type_1_exporter"/>
</dbReference>
<keyword evidence="2 8" id="KW-0812">Transmembrane</keyword>
<dbReference type="PANTHER" id="PTHR24221">
    <property type="entry name" value="ATP-BINDING CASSETTE SUB-FAMILY B"/>
    <property type="match status" value="1"/>
</dbReference>
<dbReference type="SUPFAM" id="SSF52540">
    <property type="entry name" value="P-loop containing nucleoside triphosphate hydrolases"/>
    <property type="match status" value="1"/>
</dbReference>
<dbReference type="InterPro" id="IPR011527">
    <property type="entry name" value="ABC1_TM_dom"/>
</dbReference>
<proteinExistence type="predicted"/>
<keyword evidence="6 8" id="KW-0472">Membrane</keyword>
<dbReference type="Proteomes" id="UP001441944">
    <property type="component" value="Unassembled WGS sequence"/>
</dbReference>
<dbReference type="Pfam" id="PF00005">
    <property type="entry name" value="ABC_tran"/>
    <property type="match status" value="1"/>
</dbReference>
<dbReference type="SMART" id="SM00382">
    <property type="entry name" value="AAA"/>
    <property type="match status" value="1"/>
</dbReference>
<evidence type="ECO:0000313" key="12">
    <source>
        <dbReference type="Proteomes" id="UP001441944"/>
    </source>
</evidence>
<comment type="subcellular location">
    <subcellularLocation>
        <location evidence="1">Cell membrane</location>
        <topology evidence="1">Multi-pass membrane protein</topology>
    </subcellularLocation>
</comment>
<evidence type="ECO:0008006" key="13">
    <source>
        <dbReference type="Google" id="ProtNLM"/>
    </source>
</evidence>
<dbReference type="InterPro" id="IPR036640">
    <property type="entry name" value="ABC1_TM_sf"/>
</dbReference>
<feature type="transmembrane region" description="Helical" evidence="8">
    <location>
        <begin position="528"/>
        <end position="547"/>
    </location>
</feature>
<dbReference type="EMBL" id="BAABWU010000021">
    <property type="protein sequence ID" value="GAA6198345.1"/>
    <property type="molecule type" value="Genomic_DNA"/>
</dbReference>
<evidence type="ECO:0000256" key="7">
    <source>
        <dbReference type="SAM" id="MobiDB-lite"/>
    </source>
</evidence>
<dbReference type="SUPFAM" id="SSF90123">
    <property type="entry name" value="ABC transporter transmembrane region"/>
    <property type="match status" value="1"/>
</dbReference>
<evidence type="ECO:0000313" key="11">
    <source>
        <dbReference type="EMBL" id="GAA6198345.1"/>
    </source>
</evidence>
<evidence type="ECO:0000259" key="9">
    <source>
        <dbReference type="PROSITE" id="PS50893"/>
    </source>
</evidence>
<dbReference type="Gene3D" id="3.40.50.300">
    <property type="entry name" value="P-loop containing nucleotide triphosphate hydrolases"/>
    <property type="match status" value="1"/>
</dbReference>
<evidence type="ECO:0000256" key="3">
    <source>
        <dbReference type="ARBA" id="ARBA00022741"/>
    </source>
</evidence>
<dbReference type="InterPro" id="IPR003439">
    <property type="entry name" value="ABC_transporter-like_ATP-bd"/>
</dbReference>
<dbReference type="Pfam" id="PF00664">
    <property type="entry name" value="ABC_membrane"/>
    <property type="match status" value="1"/>
</dbReference>
<evidence type="ECO:0000256" key="5">
    <source>
        <dbReference type="ARBA" id="ARBA00022989"/>
    </source>
</evidence>
<dbReference type="Gene3D" id="1.20.1560.10">
    <property type="entry name" value="ABC transporter type 1, transmembrane domain"/>
    <property type="match status" value="1"/>
</dbReference>
<evidence type="ECO:0000256" key="2">
    <source>
        <dbReference type="ARBA" id="ARBA00022692"/>
    </source>
</evidence>
<organism evidence="11 12">
    <name type="scientific">Pseudophaeobacter arcticus</name>
    <dbReference type="NCBI Taxonomy" id="385492"/>
    <lineage>
        <taxon>Bacteria</taxon>
        <taxon>Pseudomonadati</taxon>
        <taxon>Pseudomonadota</taxon>
        <taxon>Alphaproteobacteria</taxon>
        <taxon>Rhodobacterales</taxon>
        <taxon>Paracoccaceae</taxon>
        <taxon>Pseudophaeobacter</taxon>
    </lineage>
</organism>
<accession>A0ABQ0AR37</accession>
<evidence type="ECO:0000256" key="6">
    <source>
        <dbReference type="ARBA" id="ARBA00023136"/>
    </source>
</evidence>
<protein>
    <recommendedName>
        <fullName evidence="13">NHLM bacteriocin system ABC transporter, ATP-binding protein</fullName>
    </recommendedName>
</protein>
<dbReference type="PANTHER" id="PTHR24221:SF654">
    <property type="entry name" value="ATP-BINDING CASSETTE SUB-FAMILY B MEMBER 6"/>
    <property type="match status" value="1"/>
</dbReference>
<name>A0ABQ0AR37_9RHOB</name>
<feature type="transmembrane region" description="Helical" evidence="8">
    <location>
        <begin position="389"/>
        <end position="418"/>
    </location>
</feature>